<accession>A0A0F9E2R7</accession>
<protein>
    <submittedName>
        <fullName evidence="1">Uncharacterized protein</fullName>
    </submittedName>
</protein>
<sequence>DNAGFALTLADRIKAIDCSIGQTATSTITTGSICGIYVAMNGILTDNAGRTAGIYIYQGGGGTAYPDYGIHIVTESANVLAAIYINSLNQDTPAGIIFETSGGFGYVTLLTYDGPMTAANCEYFLSFTAAAGAEGNTMILEAESNNDADADFAIRVRLAGDAVDRVIRLYEA</sequence>
<comment type="caution">
    <text evidence="1">The sequence shown here is derived from an EMBL/GenBank/DDBJ whole genome shotgun (WGS) entry which is preliminary data.</text>
</comment>
<name>A0A0F9E2R7_9ZZZZ</name>
<evidence type="ECO:0000313" key="1">
    <source>
        <dbReference type="EMBL" id="KKL18378.1"/>
    </source>
</evidence>
<proteinExistence type="predicted"/>
<dbReference type="AlphaFoldDB" id="A0A0F9E2R7"/>
<reference evidence="1" key="1">
    <citation type="journal article" date="2015" name="Nature">
        <title>Complex archaea that bridge the gap between prokaryotes and eukaryotes.</title>
        <authorList>
            <person name="Spang A."/>
            <person name="Saw J.H."/>
            <person name="Jorgensen S.L."/>
            <person name="Zaremba-Niedzwiedzka K."/>
            <person name="Martijn J."/>
            <person name="Lind A.E."/>
            <person name="van Eijk R."/>
            <person name="Schleper C."/>
            <person name="Guy L."/>
            <person name="Ettema T.J."/>
        </authorList>
    </citation>
    <scope>NUCLEOTIDE SEQUENCE</scope>
</reference>
<organism evidence="1">
    <name type="scientific">marine sediment metagenome</name>
    <dbReference type="NCBI Taxonomy" id="412755"/>
    <lineage>
        <taxon>unclassified sequences</taxon>
        <taxon>metagenomes</taxon>
        <taxon>ecological metagenomes</taxon>
    </lineage>
</organism>
<dbReference type="EMBL" id="LAZR01038893">
    <property type="protein sequence ID" value="KKL18378.1"/>
    <property type="molecule type" value="Genomic_DNA"/>
</dbReference>
<feature type="non-terminal residue" evidence="1">
    <location>
        <position position="1"/>
    </location>
</feature>
<gene>
    <name evidence="1" type="ORF">LCGC14_2476140</name>
</gene>